<reference evidence="4" key="1">
    <citation type="submission" date="2020-08" db="EMBL/GenBank/DDBJ databases">
        <title>Genome public.</title>
        <authorList>
            <person name="Liu C."/>
            <person name="Sun Q."/>
        </authorList>
    </citation>
    <scope>NUCLEOTIDE SEQUENCE</scope>
    <source>
        <strain evidence="4">BX15</strain>
    </source>
</reference>
<protein>
    <recommendedName>
        <fullName evidence="3">Bacterial repeat domain-containing protein</fullName>
    </recommendedName>
</protein>
<feature type="signal peptide" evidence="2">
    <location>
        <begin position="1"/>
        <end position="25"/>
    </location>
</feature>
<keyword evidence="5" id="KW-1185">Reference proteome</keyword>
<feature type="compositionally biased region" description="Low complexity" evidence="1">
    <location>
        <begin position="813"/>
        <end position="824"/>
    </location>
</feature>
<name>A0A923MK69_9FIRM</name>
<dbReference type="AlphaFoldDB" id="A0A923MK69"/>
<feature type="chain" id="PRO_5037530254" description="Bacterial repeat domain-containing protein" evidence="2">
    <location>
        <begin position="26"/>
        <end position="868"/>
    </location>
</feature>
<dbReference type="Proteomes" id="UP000620327">
    <property type="component" value="Unassembled WGS sequence"/>
</dbReference>
<feature type="compositionally biased region" description="Polar residues" evidence="1">
    <location>
        <begin position="842"/>
        <end position="854"/>
    </location>
</feature>
<dbReference type="InterPro" id="IPR044060">
    <property type="entry name" value="Bacterial_rp_domain"/>
</dbReference>
<dbReference type="EMBL" id="JACOQI010000014">
    <property type="protein sequence ID" value="MBC5771208.1"/>
    <property type="molecule type" value="Genomic_DNA"/>
</dbReference>
<proteinExistence type="predicted"/>
<comment type="caution">
    <text evidence="4">The sequence shown here is derived from an EMBL/GenBank/DDBJ whole genome shotgun (WGS) entry which is preliminary data.</text>
</comment>
<dbReference type="Pfam" id="PF18998">
    <property type="entry name" value="Flg_new_2"/>
    <property type="match status" value="1"/>
</dbReference>
<dbReference type="InterPro" id="IPR011050">
    <property type="entry name" value="Pectin_lyase_fold/virulence"/>
</dbReference>
<feature type="non-terminal residue" evidence="4">
    <location>
        <position position="868"/>
    </location>
</feature>
<feature type="domain" description="Bacterial repeat" evidence="3">
    <location>
        <begin position="827"/>
        <end position="866"/>
    </location>
</feature>
<evidence type="ECO:0000259" key="3">
    <source>
        <dbReference type="Pfam" id="PF18998"/>
    </source>
</evidence>
<feature type="region of interest" description="Disordered" evidence="1">
    <location>
        <begin position="813"/>
        <end position="855"/>
    </location>
</feature>
<evidence type="ECO:0000256" key="2">
    <source>
        <dbReference type="SAM" id="SignalP"/>
    </source>
</evidence>
<evidence type="ECO:0000256" key="1">
    <source>
        <dbReference type="SAM" id="MobiDB-lite"/>
    </source>
</evidence>
<evidence type="ECO:0000313" key="5">
    <source>
        <dbReference type="Proteomes" id="UP000620327"/>
    </source>
</evidence>
<organism evidence="4 5">
    <name type="scientific">Dysosmobacter segnis</name>
    <dbReference type="NCBI Taxonomy" id="2763042"/>
    <lineage>
        <taxon>Bacteria</taxon>
        <taxon>Bacillati</taxon>
        <taxon>Bacillota</taxon>
        <taxon>Clostridia</taxon>
        <taxon>Eubacteriales</taxon>
        <taxon>Oscillospiraceae</taxon>
        <taxon>Dysosmobacter</taxon>
    </lineage>
</organism>
<keyword evidence="2" id="KW-0732">Signal</keyword>
<dbReference type="SUPFAM" id="SSF51126">
    <property type="entry name" value="Pectin lyase-like"/>
    <property type="match status" value="1"/>
</dbReference>
<sequence length="868" mass="91585">MKRKFLSILLTLAMALTLLPTAAMADETPSEGGGSAPVEAPVETKVAQIGDKQYATLAEAVDAVPTNKTETEIVLLKDYTGSGIKVVADKNIVFNLNGNTYTVNKPTVGSPNTETNGFQLLKGSKVTFKNGTLNSVTGADSLPNGGILIQNYCNLTLENVTLDTSANSNISYVISNNFGSLTAKGNTVIKAAGGKVAFDLWYGMDKNGLYDDGVSVTFGDDFTGSVTGKIEYGAHSRVPSDSNWKDKARLTIANGNFDTTFVDSNNNDGVAPEDFNISISGGYFISDPTAYLAKDCKIEMVGNAYGVVPDSDAVAQNGEKTFVSLQNAINDAKDNDTIKLLKDVDLGNTVTVANKTVTLDMAGKTIYNTKDLWDSKSNAWSLISVRENGNLTITGDGTLKARVDDCYALDTQEKTAKLTVENGTVIGNVTAVYIYQGEVNIQGGNYSIQQLNSNGVQGPYDVTINCYDGNYKNKTAKVTVTGGYFAYFNPANTKAEGAGTNFVADGYISVTSDKSGYDYMVTEKTDTGNITVKPDVADPEVTVSDSISKEDKQKVENAAKTVSAPTLGAAANAQSQQINAEKAAALIANATEVDRTNAKLYVQVSLKVTPTAYTDTTGNKELALEITPQYRIVASTADKADDIELSGSSKNAQVVQNYQNLTITAPTVVTMELPTGFANANDKLSIKHIKDNGTVEYYTGKVTADGGKLYLTFTTNGFSPFVISSAVASIDGVMYPTLAEAVANVDSGKTIKLETDCAEAVTVSRTVAFTLDANDHTHTGKIVSGSYTVEANAAVTSVAGYTGAFAFAYTAPSHSSSGGSSSSSRRYDVSAPSVKHGDVTVSPKSASKGDTVTITVKPDSGYELDTLT</sequence>
<gene>
    <name evidence="4" type="ORF">H8Z83_12920</name>
</gene>
<accession>A0A923MK69</accession>
<evidence type="ECO:0000313" key="4">
    <source>
        <dbReference type="EMBL" id="MBC5771208.1"/>
    </source>
</evidence>